<organism evidence="2 3">
    <name type="scientific">Actinoplanes flavus</name>
    <dbReference type="NCBI Taxonomy" id="2820290"/>
    <lineage>
        <taxon>Bacteria</taxon>
        <taxon>Bacillati</taxon>
        <taxon>Actinomycetota</taxon>
        <taxon>Actinomycetes</taxon>
        <taxon>Micromonosporales</taxon>
        <taxon>Micromonosporaceae</taxon>
        <taxon>Actinoplanes</taxon>
    </lineage>
</organism>
<comment type="caution">
    <text evidence="2">The sequence shown here is derived from an EMBL/GenBank/DDBJ whole genome shotgun (WGS) entry which is preliminary data.</text>
</comment>
<evidence type="ECO:0000259" key="1">
    <source>
        <dbReference type="Pfam" id="PF14517"/>
    </source>
</evidence>
<feature type="domain" description="Tachylectin 2" evidence="1">
    <location>
        <begin position="222"/>
        <end position="348"/>
    </location>
</feature>
<proteinExistence type="predicted"/>
<name>A0ABS3UM37_9ACTN</name>
<dbReference type="Gene3D" id="2.115.10.10">
    <property type="entry name" value="Tachylectin 2"/>
    <property type="match status" value="1"/>
</dbReference>
<reference evidence="2 3" key="1">
    <citation type="submission" date="2021-03" db="EMBL/GenBank/DDBJ databases">
        <title>Actinoplanes flavus sp. nov., a novel actinomycete isolated from Coconut Palm rhizosphere soil.</title>
        <authorList>
            <person name="Luo X."/>
        </authorList>
    </citation>
    <scope>NUCLEOTIDE SEQUENCE [LARGE SCALE GENOMIC DNA]</scope>
    <source>
        <strain evidence="2 3">NEAU-H7</strain>
    </source>
</reference>
<accession>A0ABS3UM37</accession>
<dbReference type="InterPro" id="IPR023294">
    <property type="entry name" value="Tachylectin2"/>
</dbReference>
<gene>
    <name evidence="2" type="ORF">J5X75_18515</name>
</gene>
<dbReference type="EMBL" id="JAGFNS010000011">
    <property type="protein sequence ID" value="MBO3739511.1"/>
    <property type="molecule type" value="Genomic_DNA"/>
</dbReference>
<dbReference type="Proteomes" id="UP000679690">
    <property type="component" value="Unassembled WGS sequence"/>
</dbReference>
<evidence type="ECO:0000313" key="3">
    <source>
        <dbReference type="Proteomes" id="UP000679690"/>
    </source>
</evidence>
<keyword evidence="3" id="KW-1185">Reference proteome</keyword>
<dbReference type="Pfam" id="PF14517">
    <property type="entry name" value="Tachylectin"/>
    <property type="match status" value="1"/>
</dbReference>
<evidence type="ECO:0000313" key="2">
    <source>
        <dbReference type="EMBL" id="MBO3739511.1"/>
    </source>
</evidence>
<protein>
    <recommendedName>
        <fullName evidence="1">Tachylectin 2 domain-containing protein</fullName>
    </recommendedName>
</protein>
<sequence length="376" mass="40199">MNAKLTGKLDGYMTAYRVSCARAVVAEAERRGLPERAAVIAVTTTIVESTIENLTYGDRDSVGLFQQRASWGSESERLNPAYATSAFLDKMLRLYSDGSWKTRPIGEVAQGVQVSATPDAYQPQAADGQRIVDALQVVKPPAGAASIYGVLNDGRLTYSVIDMPTGNRTHTVSSTETLGFVPVALATLNFNTLLVTSPEGVLHRVDISTNSTSLKFSAPVALGGGWTHDMLTYDGHGHLYGIADGKLLQYVVSGTKPTSGQVGMRKEIGTGFTLKNLTATGDDWLLGVSNTGELRSYKIAADGTWAGATLADRWGSFTHLLSPGSGIYYGRTSAGAMYHYFDANPFDLSGTDLDYNVEDPVDEGGWTQILLSAQTS</sequence>